<dbReference type="InterPro" id="IPR023753">
    <property type="entry name" value="FAD/NAD-binding_dom"/>
</dbReference>
<dbReference type="Proteomes" id="UP000800041">
    <property type="component" value="Unassembled WGS sequence"/>
</dbReference>
<gene>
    <name evidence="5" type="ORF">K402DRAFT_412312</name>
</gene>
<evidence type="ECO:0000256" key="2">
    <source>
        <dbReference type="ARBA" id="ARBA00022827"/>
    </source>
</evidence>
<feature type="domain" description="FAD/NAD(P)-binding" evidence="4">
    <location>
        <begin position="7"/>
        <end position="197"/>
    </location>
</feature>
<dbReference type="InterPro" id="IPR036188">
    <property type="entry name" value="FAD/NAD-bd_sf"/>
</dbReference>
<evidence type="ECO:0000256" key="3">
    <source>
        <dbReference type="ARBA" id="ARBA00023002"/>
    </source>
</evidence>
<organism evidence="5 6">
    <name type="scientific">Aulographum hederae CBS 113979</name>
    <dbReference type="NCBI Taxonomy" id="1176131"/>
    <lineage>
        <taxon>Eukaryota</taxon>
        <taxon>Fungi</taxon>
        <taxon>Dikarya</taxon>
        <taxon>Ascomycota</taxon>
        <taxon>Pezizomycotina</taxon>
        <taxon>Dothideomycetes</taxon>
        <taxon>Pleosporomycetidae</taxon>
        <taxon>Aulographales</taxon>
        <taxon>Aulographaceae</taxon>
    </lineage>
</organism>
<dbReference type="EMBL" id="ML977154">
    <property type="protein sequence ID" value="KAF1986933.1"/>
    <property type="molecule type" value="Genomic_DNA"/>
</dbReference>
<keyword evidence="3" id="KW-0560">Oxidoreductase</keyword>
<dbReference type="AlphaFoldDB" id="A0A6G1H132"/>
<dbReference type="SUPFAM" id="SSF51905">
    <property type="entry name" value="FAD/NAD(P)-binding domain"/>
    <property type="match status" value="1"/>
</dbReference>
<reference evidence="5" key="1">
    <citation type="journal article" date="2020" name="Stud. Mycol.">
        <title>101 Dothideomycetes genomes: a test case for predicting lifestyles and emergence of pathogens.</title>
        <authorList>
            <person name="Haridas S."/>
            <person name="Albert R."/>
            <person name="Binder M."/>
            <person name="Bloem J."/>
            <person name="Labutti K."/>
            <person name="Salamov A."/>
            <person name="Andreopoulos B."/>
            <person name="Baker S."/>
            <person name="Barry K."/>
            <person name="Bills G."/>
            <person name="Bluhm B."/>
            <person name="Cannon C."/>
            <person name="Castanera R."/>
            <person name="Culley D."/>
            <person name="Daum C."/>
            <person name="Ezra D."/>
            <person name="Gonzalez J."/>
            <person name="Henrissat B."/>
            <person name="Kuo A."/>
            <person name="Liang C."/>
            <person name="Lipzen A."/>
            <person name="Lutzoni F."/>
            <person name="Magnuson J."/>
            <person name="Mondo S."/>
            <person name="Nolan M."/>
            <person name="Ohm R."/>
            <person name="Pangilinan J."/>
            <person name="Park H.-J."/>
            <person name="Ramirez L."/>
            <person name="Alfaro M."/>
            <person name="Sun H."/>
            <person name="Tritt A."/>
            <person name="Yoshinaga Y."/>
            <person name="Zwiers L.-H."/>
            <person name="Turgeon B."/>
            <person name="Goodwin S."/>
            <person name="Spatafora J."/>
            <person name="Crous P."/>
            <person name="Grigoriev I."/>
        </authorList>
    </citation>
    <scope>NUCLEOTIDE SEQUENCE</scope>
    <source>
        <strain evidence="5">CBS 113979</strain>
    </source>
</reference>
<dbReference type="PANTHER" id="PTHR23023">
    <property type="entry name" value="DIMETHYLANILINE MONOOXYGENASE"/>
    <property type="match status" value="1"/>
</dbReference>
<evidence type="ECO:0000259" key="4">
    <source>
        <dbReference type="Pfam" id="PF07992"/>
    </source>
</evidence>
<dbReference type="Gene3D" id="3.50.50.60">
    <property type="entry name" value="FAD/NAD(P)-binding domain"/>
    <property type="match status" value="1"/>
</dbReference>
<proteinExistence type="predicted"/>
<evidence type="ECO:0000313" key="5">
    <source>
        <dbReference type="EMBL" id="KAF1986933.1"/>
    </source>
</evidence>
<accession>A0A6G1H132</accession>
<dbReference type="GO" id="GO:0004497">
    <property type="term" value="F:monooxygenase activity"/>
    <property type="evidence" value="ECO:0007669"/>
    <property type="project" value="UniProtKB-KW"/>
</dbReference>
<dbReference type="InterPro" id="IPR050346">
    <property type="entry name" value="FMO-like"/>
</dbReference>
<keyword evidence="2" id="KW-0274">FAD</keyword>
<evidence type="ECO:0000313" key="6">
    <source>
        <dbReference type="Proteomes" id="UP000800041"/>
    </source>
</evidence>
<dbReference type="OrthoDB" id="2915840at2759"/>
<keyword evidence="1" id="KW-0285">Flavoprotein</keyword>
<keyword evidence="6" id="KW-1185">Reference proteome</keyword>
<name>A0A6G1H132_9PEZI</name>
<protein>
    <submittedName>
        <fullName evidence="5">Flavin-binding monooxygenase-like protein</fullName>
    </submittedName>
</protein>
<keyword evidence="5" id="KW-0503">Monooxygenase</keyword>
<dbReference type="Pfam" id="PF07992">
    <property type="entry name" value="Pyr_redox_2"/>
    <property type="match status" value="1"/>
</dbReference>
<evidence type="ECO:0000256" key="1">
    <source>
        <dbReference type="ARBA" id="ARBA00022630"/>
    </source>
</evidence>
<sequence length="569" mass="63243">MDRNSEFDLVVIGAGWYGLAMAKTYLQVHPSANILIIDSNTTIGGTWAADRLYPFLKSNNLLGTYEVPDFPMDTATYGVKEGEHVPAAVVHQYLNAFAKEFGLDKHMRLSLRTFSHSGGVQITTQKLVVAIGVTSEPYMPTLPESSSFGVPILQSKEFKQHASLLETSTSTAVLGGSKSSWDIAYAFASLGIHVDWMIRDSGRGPTWMMPAYMTALGIWLERLVLTRALTWMSPCVWGDADGYGRLRGLLHGTKMGRWIVDRVWDAIGANVVGRNGLENHPETAKLKPWNGAMWAGNNLGIVNYPTDFFALVRSGKISIHIADIQNLSPGGTVNLTNGTTLKTDALFCATGWKHTPPINFVPPSLQTMLGFPSTSIPAGRDYSDIDAEIFAKFPRLKDQPTRGLQYSKYASGNDNRDGAKMPYQLYRFAIPLSHLKKRNVAFVGAMSTTSATINATIHSLWTTAYFSSLLANDPNSRPVAEVEHETRLFARFGRWRYPNGRGAVYPDFVFDCLPWFDLLLGDLSIEKRRKNRSGSWFGAWKEWFGGYGVADYRGLVGEWKYSLFARKQT</sequence>